<dbReference type="SUPFAM" id="SSF48371">
    <property type="entry name" value="ARM repeat"/>
    <property type="match status" value="1"/>
</dbReference>
<dbReference type="OrthoDB" id="201709at2759"/>
<evidence type="ECO:0000256" key="1">
    <source>
        <dbReference type="SAM" id="Coils"/>
    </source>
</evidence>
<comment type="caution">
    <text evidence="2">The sequence shown here is derived from an EMBL/GenBank/DDBJ whole genome shotgun (WGS) entry which is preliminary data.</text>
</comment>
<accession>A0A5J4WIX7</accession>
<dbReference type="Gene3D" id="1.25.10.10">
    <property type="entry name" value="Leucine-rich Repeat Variant"/>
    <property type="match status" value="1"/>
</dbReference>
<gene>
    <name evidence="2" type="ORF">EZS28_009794</name>
</gene>
<feature type="non-terminal residue" evidence="2">
    <location>
        <position position="413"/>
    </location>
</feature>
<reference evidence="2 3" key="1">
    <citation type="submission" date="2019-03" db="EMBL/GenBank/DDBJ databases">
        <title>Single cell metagenomics reveals metabolic interactions within the superorganism composed of flagellate Streblomastix strix and complex community of Bacteroidetes bacteria on its surface.</title>
        <authorList>
            <person name="Treitli S.C."/>
            <person name="Kolisko M."/>
            <person name="Husnik F."/>
            <person name="Keeling P."/>
            <person name="Hampl V."/>
        </authorList>
    </citation>
    <scope>NUCLEOTIDE SEQUENCE [LARGE SCALE GENOMIC DNA]</scope>
    <source>
        <strain evidence="2">ST1C</strain>
    </source>
</reference>
<dbReference type="Proteomes" id="UP000324800">
    <property type="component" value="Unassembled WGS sequence"/>
</dbReference>
<dbReference type="AlphaFoldDB" id="A0A5J4WIX7"/>
<feature type="coiled-coil region" evidence="1">
    <location>
        <begin position="134"/>
        <end position="175"/>
    </location>
</feature>
<keyword evidence="1" id="KW-0175">Coiled coil</keyword>
<evidence type="ECO:0000313" key="3">
    <source>
        <dbReference type="Proteomes" id="UP000324800"/>
    </source>
</evidence>
<protein>
    <submittedName>
        <fullName evidence="2">Uncharacterized protein</fullName>
    </submittedName>
</protein>
<evidence type="ECO:0000313" key="2">
    <source>
        <dbReference type="EMBL" id="KAA6394683.1"/>
    </source>
</evidence>
<dbReference type="EMBL" id="SNRW01001878">
    <property type="protein sequence ID" value="KAA6394683.1"/>
    <property type="molecule type" value="Genomic_DNA"/>
</dbReference>
<dbReference type="InterPro" id="IPR016024">
    <property type="entry name" value="ARM-type_fold"/>
</dbReference>
<name>A0A5J4WIX7_9EUKA</name>
<organism evidence="2 3">
    <name type="scientific">Streblomastix strix</name>
    <dbReference type="NCBI Taxonomy" id="222440"/>
    <lineage>
        <taxon>Eukaryota</taxon>
        <taxon>Metamonada</taxon>
        <taxon>Preaxostyla</taxon>
        <taxon>Oxymonadida</taxon>
        <taxon>Streblomastigidae</taxon>
        <taxon>Streblomastix</taxon>
    </lineage>
</organism>
<proteinExistence type="predicted"/>
<dbReference type="InterPro" id="IPR011989">
    <property type="entry name" value="ARM-like"/>
</dbReference>
<sequence>MTELQSESIPLLVNSIISDDPLLRAHSTERLVSIALLEEQSGSASGELYLCALITLLKIDENAPQHVHTNTLSIIIELLSNGVNLNELAGLIPILTKLGSEKDEKKKKITTKAKMIETQLASLGIICPPTSDEILELKRQNEEYKRITEEQQRIIQDKERININQLRENEQLKSERNNLVPEMIKYSIPLSVLKKIGDDFKIPLGGTEDEKRNILEVQECDAQLIINTYENKEDNIGRRRIIQAGVVESLLHIFENRELSTITRIISLAFFVMTTSANDEIKLLLFQKNPYPGLLRLLDHTDILVAGDAIAAINNILIGGSNTSPITQTHPHFESMNEIGGIEKIYALFRRNVNQHTKYSVAFCIGYLFRAKEIEDADMRREIVAHLKLLTNDPDDYIQTNSKFALIDLARNE</sequence>